<proteinExistence type="predicted"/>
<keyword evidence="1" id="KW-0812">Transmembrane</keyword>
<dbReference type="InterPro" id="IPR021354">
    <property type="entry name" value="DUF2975"/>
</dbReference>
<name>A0A4R6VKU5_9HYPH</name>
<feature type="transmembrane region" description="Helical" evidence="1">
    <location>
        <begin position="146"/>
        <end position="166"/>
    </location>
</feature>
<accession>A0A4R6VKU5</accession>
<gene>
    <name evidence="2" type="ORF">ATL17_2118</name>
</gene>
<dbReference type="RefSeq" id="WP_133572732.1">
    <property type="nucleotide sequence ID" value="NZ_SNYR01000002.1"/>
</dbReference>
<evidence type="ECO:0000256" key="1">
    <source>
        <dbReference type="SAM" id="Phobius"/>
    </source>
</evidence>
<feature type="transmembrane region" description="Helical" evidence="1">
    <location>
        <begin position="12"/>
        <end position="34"/>
    </location>
</feature>
<keyword evidence="3" id="KW-1185">Reference proteome</keyword>
<dbReference type="AlphaFoldDB" id="A0A4R6VKU5"/>
<keyword evidence="1" id="KW-1133">Transmembrane helix</keyword>
<evidence type="ECO:0000313" key="2">
    <source>
        <dbReference type="EMBL" id="TDQ64105.1"/>
    </source>
</evidence>
<evidence type="ECO:0008006" key="4">
    <source>
        <dbReference type="Google" id="ProtNLM"/>
    </source>
</evidence>
<reference evidence="2 3" key="1">
    <citation type="submission" date="2019-03" db="EMBL/GenBank/DDBJ databases">
        <title>Genomic Encyclopedia of Type Strains, Phase III (KMG-III): the genomes of soil and plant-associated and newly described type strains.</title>
        <authorList>
            <person name="Whitman W."/>
        </authorList>
    </citation>
    <scope>NUCLEOTIDE SEQUENCE [LARGE SCALE GENOMIC DNA]</scope>
    <source>
        <strain evidence="2 3">CGMCC 1.7002</strain>
    </source>
</reference>
<comment type="caution">
    <text evidence="2">The sequence shown here is derived from an EMBL/GenBank/DDBJ whole genome shotgun (WGS) entry which is preliminary data.</text>
</comment>
<dbReference type="Pfam" id="PF11188">
    <property type="entry name" value="DUF2975"/>
    <property type="match status" value="1"/>
</dbReference>
<dbReference type="Proteomes" id="UP000295391">
    <property type="component" value="Unassembled WGS sequence"/>
</dbReference>
<feature type="transmembrane region" description="Helical" evidence="1">
    <location>
        <begin position="61"/>
        <end position="81"/>
    </location>
</feature>
<keyword evidence="1" id="KW-0472">Membrane</keyword>
<evidence type="ECO:0000313" key="3">
    <source>
        <dbReference type="Proteomes" id="UP000295391"/>
    </source>
</evidence>
<organism evidence="2 3">
    <name type="scientific">Maritalea mobilis</name>
    <dbReference type="NCBI Taxonomy" id="483324"/>
    <lineage>
        <taxon>Bacteria</taxon>
        <taxon>Pseudomonadati</taxon>
        <taxon>Pseudomonadota</taxon>
        <taxon>Alphaproteobacteria</taxon>
        <taxon>Hyphomicrobiales</taxon>
        <taxon>Devosiaceae</taxon>
        <taxon>Maritalea</taxon>
    </lineage>
</organism>
<feature type="transmembrane region" description="Helical" evidence="1">
    <location>
        <begin position="102"/>
        <end position="126"/>
    </location>
</feature>
<dbReference type="EMBL" id="SNYR01000002">
    <property type="protein sequence ID" value="TDQ64105.1"/>
    <property type="molecule type" value="Genomic_DNA"/>
</dbReference>
<sequence>MSPRAISTLARSLSIFLVIASVLIPAMIFAFVTFGDSLELSLLGNADVELQKDDFTPVMRAILGLFAIGYLTPLLVGFMGLKQTFDEAAQARWLSEKSVAGFQRFAWANLALICYEVFGGAFLVTYIRLQQIPNQISFMFGLTTEFFTALFIALAILVVAHIFAAGKTAYEENQSFV</sequence>
<dbReference type="OrthoDB" id="8093205at2"/>
<protein>
    <recommendedName>
        <fullName evidence="4">DUF2975 family protein</fullName>
    </recommendedName>
</protein>